<dbReference type="InterPro" id="IPR023849">
    <property type="entry name" value="TQXA_dom"/>
</dbReference>
<evidence type="ECO:0000256" key="3">
    <source>
        <dbReference type="SAM" id="SignalP"/>
    </source>
</evidence>
<dbReference type="AlphaFoldDB" id="A0AAE3KFI5"/>
<reference evidence="5" key="1">
    <citation type="submission" date="2022-06" db="EMBL/GenBank/DDBJ databases">
        <title>Genomic Encyclopedia of Archaeal and Bacterial Type Strains, Phase II (KMG-II): from individual species to whole genera.</title>
        <authorList>
            <person name="Goeker M."/>
        </authorList>
    </citation>
    <scope>NUCLEOTIDE SEQUENCE</scope>
    <source>
        <strain evidence="5">DSM 43935</strain>
    </source>
</reference>
<dbReference type="InterPro" id="IPR006311">
    <property type="entry name" value="TAT_signal"/>
</dbReference>
<organism evidence="5 6">
    <name type="scientific">Goodfellowiella coeruleoviolacea</name>
    <dbReference type="NCBI Taxonomy" id="334858"/>
    <lineage>
        <taxon>Bacteria</taxon>
        <taxon>Bacillati</taxon>
        <taxon>Actinomycetota</taxon>
        <taxon>Actinomycetes</taxon>
        <taxon>Pseudonocardiales</taxon>
        <taxon>Pseudonocardiaceae</taxon>
        <taxon>Goodfellowiella</taxon>
    </lineage>
</organism>
<dbReference type="InterPro" id="IPR013552">
    <property type="entry name" value="Thioester_dom"/>
</dbReference>
<dbReference type="Pfam" id="PF08341">
    <property type="entry name" value="TED"/>
    <property type="match status" value="1"/>
</dbReference>
<feature type="compositionally biased region" description="Low complexity" evidence="1">
    <location>
        <begin position="323"/>
        <end position="360"/>
    </location>
</feature>
<evidence type="ECO:0000313" key="6">
    <source>
        <dbReference type="Proteomes" id="UP001206128"/>
    </source>
</evidence>
<keyword evidence="2" id="KW-1133">Transmembrane helix</keyword>
<dbReference type="EMBL" id="JAMTCK010000003">
    <property type="protein sequence ID" value="MCP2164449.1"/>
    <property type="molecule type" value="Genomic_DNA"/>
</dbReference>
<feature type="chain" id="PRO_5042188200" evidence="3">
    <location>
        <begin position="31"/>
        <end position="413"/>
    </location>
</feature>
<dbReference type="NCBIfam" id="TIGR03934">
    <property type="entry name" value="TQXA_dom"/>
    <property type="match status" value="1"/>
</dbReference>
<evidence type="ECO:0000256" key="2">
    <source>
        <dbReference type="SAM" id="Phobius"/>
    </source>
</evidence>
<evidence type="ECO:0000313" key="5">
    <source>
        <dbReference type="EMBL" id="MCP2164449.1"/>
    </source>
</evidence>
<feature type="region of interest" description="Disordered" evidence="1">
    <location>
        <begin position="318"/>
        <end position="374"/>
    </location>
</feature>
<protein>
    <submittedName>
        <fullName evidence="5">LPXTG-motif cell wall anchor domain-containing protein/TQXA domain-containing protein</fullName>
    </submittedName>
</protein>
<dbReference type="Gene3D" id="1.10.150.480">
    <property type="match status" value="1"/>
</dbReference>
<dbReference type="Proteomes" id="UP001206128">
    <property type="component" value="Unassembled WGS sequence"/>
</dbReference>
<evidence type="ECO:0000256" key="1">
    <source>
        <dbReference type="SAM" id="MobiDB-lite"/>
    </source>
</evidence>
<name>A0AAE3KFI5_9PSEU</name>
<gene>
    <name evidence="5" type="ORF">LX83_001289</name>
</gene>
<keyword evidence="6" id="KW-1185">Reference proteome</keyword>
<proteinExistence type="predicted"/>
<sequence length="413" mass="42618">MASRFTLMRVGGAILGASVALMTSALPAAAATTAHIDPHGGEGGYQVRLTKPGQEVSTSLIGLRVDGDKPVKTYCVELHVSVDSKVGMVEVPWDKYPEADSPFHKNRDKINWILHHSYPSVQPAQLSAKVGKNISSQEAITATQAAIWHFSDSAELDRGNATPRNPDASGDVVALYDYLTGRENVGIGEQPSPTLTIEPTSLEGKAGELIGPFAVTTTAESVTLEAQLPQGVTLTDGTGKEFEKPANNTYKTKDAGTSKADVYVKVPRDAKAGEAKFTIKADAKLDKGRLFVGSGGKTQSLIVALPQDVKLSAQATAKWTAGTPVTSPSVSTPSSAPSTSASSPAPSSPAEVVPSTSAPVTTSAKPAPAAGGGNDDLAQTGASIFWPVVIGVVLVGAGAGALVLQRRRKGTSA</sequence>
<dbReference type="PROSITE" id="PS51318">
    <property type="entry name" value="TAT"/>
    <property type="match status" value="1"/>
</dbReference>
<evidence type="ECO:0000259" key="4">
    <source>
        <dbReference type="Pfam" id="PF08341"/>
    </source>
</evidence>
<dbReference type="NCBIfam" id="TIGR01167">
    <property type="entry name" value="LPXTG_anchor"/>
    <property type="match status" value="1"/>
</dbReference>
<feature type="transmembrane region" description="Helical" evidence="2">
    <location>
        <begin position="384"/>
        <end position="404"/>
    </location>
</feature>
<keyword evidence="2" id="KW-0472">Membrane</keyword>
<accession>A0AAE3KFI5</accession>
<comment type="caution">
    <text evidence="5">The sequence shown here is derived from an EMBL/GenBank/DDBJ whole genome shotgun (WGS) entry which is preliminary data.</text>
</comment>
<feature type="domain" description="Thioester" evidence="4">
    <location>
        <begin position="73"/>
        <end position="184"/>
    </location>
</feature>
<keyword evidence="3" id="KW-0732">Signal</keyword>
<keyword evidence="2" id="KW-0812">Transmembrane</keyword>
<feature type="signal peptide" evidence="3">
    <location>
        <begin position="1"/>
        <end position="30"/>
    </location>
</feature>
<dbReference type="RefSeq" id="WP_253768130.1">
    <property type="nucleotide sequence ID" value="NZ_JAMTCK010000003.1"/>
</dbReference>